<feature type="transmembrane region" description="Helical" evidence="1">
    <location>
        <begin position="59"/>
        <end position="82"/>
    </location>
</feature>
<dbReference type="GO" id="GO:0016747">
    <property type="term" value="F:acyltransferase activity, transferring groups other than amino-acyl groups"/>
    <property type="evidence" value="ECO:0007669"/>
    <property type="project" value="InterPro"/>
</dbReference>
<keyword evidence="1" id="KW-0812">Transmembrane</keyword>
<accession>A0A1I0AK57</accession>
<dbReference type="InterPro" id="IPR002656">
    <property type="entry name" value="Acyl_transf_3_dom"/>
</dbReference>
<keyword evidence="4" id="KW-1185">Reference proteome</keyword>
<feature type="transmembrane region" description="Helical" evidence="1">
    <location>
        <begin position="164"/>
        <end position="185"/>
    </location>
</feature>
<dbReference type="Pfam" id="PF01757">
    <property type="entry name" value="Acyl_transf_3"/>
    <property type="match status" value="1"/>
</dbReference>
<feature type="transmembrane region" description="Helical" evidence="1">
    <location>
        <begin position="261"/>
        <end position="279"/>
    </location>
</feature>
<dbReference type="EMBL" id="FOHX01000001">
    <property type="protein sequence ID" value="SES94744.1"/>
    <property type="molecule type" value="Genomic_DNA"/>
</dbReference>
<keyword evidence="1" id="KW-1133">Transmembrane helix</keyword>
<evidence type="ECO:0000256" key="1">
    <source>
        <dbReference type="SAM" id="Phobius"/>
    </source>
</evidence>
<dbReference type="RefSeq" id="WP_091076931.1">
    <property type="nucleotide sequence ID" value="NZ_FOHX01000001.1"/>
</dbReference>
<protein>
    <submittedName>
        <fullName evidence="3">Acyltransferase family protein</fullName>
    </submittedName>
</protein>
<feature type="domain" description="Acyltransferase 3" evidence="2">
    <location>
        <begin position="18"/>
        <end position="388"/>
    </location>
</feature>
<evidence type="ECO:0000313" key="3">
    <source>
        <dbReference type="EMBL" id="SES94744.1"/>
    </source>
</evidence>
<feature type="transmembrane region" description="Helical" evidence="1">
    <location>
        <begin position="21"/>
        <end position="39"/>
    </location>
</feature>
<proteinExistence type="predicted"/>
<dbReference type="STRING" id="568860.SAMN05421811_101828"/>
<feature type="transmembrane region" description="Helical" evidence="1">
    <location>
        <begin position="299"/>
        <end position="316"/>
    </location>
</feature>
<keyword evidence="1" id="KW-0472">Membrane</keyword>
<feature type="transmembrane region" description="Helical" evidence="1">
    <location>
        <begin position="370"/>
        <end position="391"/>
    </location>
</feature>
<reference evidence="3 4" key="1">
    <citation type="submission" date="2016-10" db="EMBL/GenBank/DDBJ databases">
        <authorList>
            <person name="de Groot N.N."/>
        </authorList>
    </citation>
    <scope>NUCLEOTIDE SEQUENCE [LARGE SCALE GENOMIC DNA]</scope>
    <source>
        <strain evidence="3 4">CGMCC 4.5598</strain>
    </source>
</reference>
<keyword evidence="3" id="KW-0012">Acyltransferase</keyword>
<feature type="transmembrane region" description="Helical" evidence="1">
    <location>
        <begin position="232"/>
        <end position="254"/>
    </location>
</feature>
<name>A0A1I0AK57_9ACTN</name>
<dbReference type="Proteomes" id="UP000199361">
    <property type="component" value="Unassembled WGS sequence"/>
</dbReference>
<sequence>MTTGIGAPRDLARERRPEFDVMRLVVVVGLVFFHASLVFGSRDGFYVTNAGTGDAPFLVTGLVAALCVVWAMPLLFLIAGFGAWHSMRRRGPGGFAAERLRRLGVPFVVAMVTVAPIPQWLRLRTDPGYHESYLAFLPRFFAVRPAPADFPFVLKGTYFETGHLWFLVLLLCFSLLLAPLVRWLPRALARRLRAGPARVAALPGGTLLFGLPIAAISAAAGLEETMGGWNRWAYAVFFLYGFVLVTHQTFPAAIRRDTVPAAVAGIVLLAASVPGFALLTEPGADAFTGMTPLAAGVRALHGLAGWCLLVVILRLLDRTPSALGRAVAPDRPLGRLYGYLAPAALPVYVLHQPIVVAVAFFVVGRDTPALAEYLVIVALSLALTVAAYDVLVRRTRLTAFLFGLRGPGQGGSIRR</sequence>
<evidence type="ECO:0000313" key="4">
    <source>
        <dbReference type="Proteomes" id="UP000199361"/>
    </source>
</evidence>
<dbReference type="AlphaFoldDB" id="A0A1I0AK57"/>
<keyword evidence="3" id="KW-0808">Transferase</keyword>
<feature type="transmembrane region" description="Helical" evidence="1">
    <location>
        <begin position="197"/>
        <end position="220"/>
    </location>
</feature>
<feature type="transmembrane region" description="Helical" evidence="1">
    <location>
        <begin position="336"/>
        <end position="364"/>
    </location>
</feature>
<feature type="transmembrane region" description="Helical" evidence="1">
    <location>
        <begin position="103"/>
        <end position="121"/>
    </location>
</feature>
<dbReference type="PANTHER" id="PTHR36927">
    <property type="entry name" value="BLR4337 PROTEIN"/>
    <property type="match status" value="1"/>
</dbReference>
<organism evidence="3 4">
    <name type="scientific">Nonomuraea wenchangensis</name>
    <dbReference type="NCBI Taxonomy" id="568860"/>
    <lineage>
        <taxon>Bacteria</taxon>
        <taxon>Bacillati</taxon>
        <taxon>Actinomycetota</taxon>
        <taxon>Actinomycetes</taxon>
        <taxon>Streptosporangiales</taxon>
        <taxon>Streptosporangiaceae</taxon>
        <taxon>Nonomuraea</taxon>
    </lineage>
</organism>
<evidence type="ECO:0000259" key="2">
    <source>
        <dbReference type="Pfam" id="PF01757"/>
    </source>
</evidence>
<dbReference type="InterPro" id="IPR050623">
    <property type="entry name" value="Glucan_succinyl_AcylTrfase"/>
</dbReference>
<dbReference type="PANTHER" id="PTHR36927:SF1">
    <property type="entry name" value="MDO-LIKE PROTEIN"/>
    <property type="match status" value="1"/>
</dbReference>
<gene>
    <name evidence="3" type="ORF">SAMN05421811_101828</name>
</gene>
<dbReference type="OrthoDB" id="7375713at2"/>